<protein>
    <recommendedName>
        <fullName evidence="4">Cysteine-rich transmembrane CYSTM domain-containing protein</fullName>
    </recommendedName>
</protein>
<evidence type="ECO:0000313" key="3">
    <source>
        <dbReference type="Proteomes" id="UP001309876"/>
    </source>
</evidence>
<evidence type="ECO:0008006" key="4">
    <source>
        <dbReference type="Google" id="ProtNLM"/>
    </source>
</evidence>
<dbReference type="Proteomes" id="UP001309876">
    <property type="component" value="Unassembled WGS sequence"/>
</dbReference>
<name>A0AAN7T8B0_9EURO</name>
<feature type="compositionally biased region" description="Low complexity" evidence="1">
    <location>
        <begin position="29"/>
        <end position="48"/>
    </location>
</feature>
<sequence length="113" mass="12120">MDPSQNKYNPPAGLPPSYPAPAQQHYDAGPFPQQWQQPQGQGQWQQYQGGPGYGPPNSYYGPPQGMQGMQYQQQPGMPPQGYVDNRKGPGAGEGCCAALLGALACCCCLDLLF</sequence>
<evidence type="ECO:0000256" key="1">
    <source>
        <dbReference type="SAM" id="MobiDB-lite"/>
    </source>
</evidence>
<comment type="caution">
    <text evidence="2">The sequence shown here is derived from an EMBL/GenBank/DDBJ whole genome shotgun (WGS) entry which is preliminary data.</text>
</comment>
<dbReference type="AlphaFoldDB" id="A0AAN7T8B0"/>
<feature type="region of interest" description="Disordered" evidence="1">
    <location>
        <begin position="1"/>
        <end position="85"/>
    </location>
</feature>
<keyword evidence="3" id="KW-1185">Reference proteome</keyword>
<proteinExistence type="predicted"/>
<organism evidence="2 3">
    <name type="scientific">Lithohypha guttulata</name>
    <dbReference type="NCBI Taxonomy" id="1690604"/>
    <lineage>
        <taxon>Eukaryota</taxon>
        <taxon>Fungi</taxon>
        <taxon>Dikarya</taxon>
        <taxon>Ascomycota</taxon>
        <taxon>Pezizomycotina</taxon>
        <taxon>Eurotiomycetes</taxon>
        <taxon>Chaetothyriomycetidae</taxon>
        <taxon>Chaetothyriales</taxon>
        <taxon>Trichomeriaceae</taxon>
        <taxon>Lithohypha</taxon>
    </lineage>
</organism>
<dbReference type="EMBL" id="JAVRRJ010000001">
    <property type="protein sequence ID" value="KAK5090041.1"/>
    <property type="molecule type" value="Genomic_DNA"/>
</dbReference>
<evidence type="ECO:0000313" key="2">
    <source>
        <dbReference type="EMBL" id="KAK5090041.1"/>
    </source>
</evidence>
<accession>A0AAN7T8B0</accession>
<reference evidence="2 3" key="1">
    <citation type="submission" date="2023-08" db="EMBL/GenBank/DDBJ databases">
        <title>Black Yeasts Isolated from many extreme environments.</title>
        <authorList>
            <person name="Coleine C."/>
            <person name="Stajich J.E."/>
            <person name="Selbmann L."/>
        </authorList>
    </citation>
    <scope>NUCLEOTIDE SEQUENCE [LARGE SCALE GENOMIC DNA]</scope>
    <source>
        <strain evidence="2 3">CCFEE 5910</strain>
    </source>
</reference>
<feature type="compositionally biased region" description="Low complexity" evidence="1">
    <location>
        <begin position="55"/>
        <end position="82"/>
    </location>
</feature>
<gene>
    <name evidence="2" type="ORF">LTR05_000210</name>
</gene>